<dbReference type="GO" id="GO:0003743">
    <property type="term" value="F:translation initiation factor activity"/>
    <property type="evidence" value="ECO:0007669"/>
    <property type="project" value="UniProtKB-UniRule"/>
</dbReference>
<keyword evidence="6" id="KW-0342">GTP-binding</keyword>
<dbReference type="Gene3D" id="3.40.50.10050">
    <property type="entry name" value="Translation initiation factor IF- 2, domain 3"/>
    <property type="match status" value="1"/>
</dbReference>
<keyword evidence="3 8" id="KW-0396">Initiation factor</keyword>
<keyword evidence="4" id="KW-0547">Nucleotide-binding</keyword>
<accession>A0A7C1DIR1</accession>
<dbReference type="NCBIfam" id="TIGR00487">
    <property type="entry name" value="IF-2"/>
    <property type="match status" value="1"/>
</dbReference>
<dbReference type="Pfam" id="PF11987">
    <property type="entry name" value="IF-2"/>
    <property type="match status" value="1"/>
</dbReference>
<dbReference type="SUPFAM" id="SSF52156">
    <property type="entry name" value="Initiation factor IF2/eIF5b, domain 3"/>
    <property type="match status" value="1"/>
</dbReference>
<keyword evidence="5 8" id="KW-0648">Protein biosynthesis</keyword>
<evidence type="ECO:0000256" key="2">
    <source>
        <dbReference type="ARBA" id="ARBA00020675"/>
    </source>
</evidence>
<dbReference type="PROSITE" id="PS51722">
    <property type="entry name" value="G_TR_2"/>
    <property type="match status" value="1"/>
</dbReference>
<dbReference type="InterPro" id="IPR053905">
    <property type="entry name" value="EF-G-like_DII"/>
</dbReference>
<dbReference type="Gene3D" id="2.40.30.10">
    <property type="entry name" value="Translation factors"/>
    <property type="match status" value="2"/>
</dbReference>
<evidence type="ECO:0000256" key="1">
    <source>
        <dbReference type="ARBA" id="ARBA00007733"/>
    </source>
</evidence>
<dbReference type="PANTHER" id="PTHR43381">
    <property type="entry name" value="TRANSLATION INITIATION FACTOR IF-2-RELATED"/>
    <property type="match status" value="1"/>
</dbReference>
<evidence type="ECO:0000256" key="5">
    <source>
        <dbReference type="ARBA" id="ARBA00022917"/>
    </source>
</evidence>
<gene>
    <name evidence="10" type="primary">infB</name>
    <name evidence="10" type="ORF">ENN92_00105</name>
</gene>
<dbReference type="FunFam" id="3.40.50.10050:FF:000001">
    <property type="entry name" value="Translation initiation factor IF-2"/>
    <property type="match status" value="1"/>
</dbReference>
<dbReference type="InterPro" id="IPR027417">
    <property type="entry name" value="P-loop_NTPase"/>
</dbReference>
<feature type="domain" description="Tr-type G" evidence="9">
    <location>
        <begin position="11"/>
        <end position="180"/>
    </location>
</feature>
<dbReference type="CDD" id="cd01887">
    <property type="entry name" value="IF2_eIF5B"/>
    <property type="match status" value="1"/>
</dbReference>
<comment type="similarity">
    <text evidence="1 8">Belongs to the TRAFAC class translation factor GTPase superfamily. Classic translation factor GTPase family. IF-2 subfamily.</text>
</comment>
<evidence type="ECO:0000256" key="6">
    <source>
        <dbReference type="ARBA" id="ARBA00023134"/>
    </source>
</evidence>
<dbReference type="GO" id="GO:0005737">
    <property type="term" value="C:cytoplasm"/>
    <property type="evidence" value="ECO:0007669"/>
    <property type="project" value="UniProtKB-UniRule"/>
</dbReference>
<comment type="function">
    <text evidence="8">One of the essential components for the initiation of protein synthesis. Protects formylmethionyl-tRNA from spontaneous hydrolysis and promotes its binding to the 30S ribosomal subunits. Also involved in the hydrolysis of GTP during the formation of the 70S ribosomal complex.</text>
</comment>
<name>A0A7C1DIR1_UNCKA</name>
<reference evidence="10" key="1">
    <citation type="journal article" date="2020" name="mSystems">
        <title>Genome- and Community-Level Interaction Insights into Carbon Utilization and Element Cycling Functions of Hydrothermarchaeota in Hydrothermal Sediment.</title>
        <authorList>
            <person name="Zhou Z."/>
            <person name="Liu Y."/>
            <person name="Xu W."/>
            <person name="Pan J."/>
            <person name="Luo Z.H."/>
            <person name="Li M."/>
        </authorList>
    </citation>
    <scope>NUCLEOTIDE SEQUENCE [LARGE SCALE GENOMIC DNA]</scope>
    <source>
        <strain evidence="10">SpSt-1219</strain>
    </source>
</reference>
<dbReference type="InterPro" id="IPR023115">
    <property type="entry name" value="TIF_IF2_dom3"/>
</dbReference>
<dbReference type="InterPro" id="IPR000178">
    <property type="entry name" value="TF_IF2_bacterial-like"/>
</dbReference>
<dbReference type="Gene3D" id="3.40.50.300">
    <property type="entry name" value="P-loop containing nucleotide triphosphate hydrolases"/>
    <property type="match status" value="1"/>
</dbReference>
<dbReference type="FunFam" id="3.40.50.300:FF:000019">
    <property type="entry name" value="Translation initiation factor IF-2"/>
    <property type="match status" value="1"/>
</dbReference>
<dbReference type="SUPFAM" id="SSF52540">
    <property type="entry name" value="P-loop containing nucleoside triphosphate hydrolases"/>
    <property type="match status" value="1"/>
</dbReference>
<evidence type="ECO:0000256" key="8">
    <source>
        <dbReference type="RuleBase" id="RU000644"/>
    </source>
</evidence>
<evidence type="ECO:0000256" key="4">
    <source>
        <dbReference type="ARBA" id="ARBA00022741"/>
    </source>
</evidence>
<protein>
    <recommendedName>
        <fullName evidence="2 7">Translation initiation factor IF-2</fullName>
    </recommendedName>
</protein>
<dbReference type="NCBIfam" id="TIGR00231">
    <property type="entry name" value="small_GTP"/>
    <property type="match status" value="1"/>
</dbReference>
<dbReference type="GO" id="GO:0005525">
    <property type="term" value="F:GTP binding"/>
    <property type="evidence" value="ECO:0007669"/>
    <property type="project" value="UniProtKB-KW"/>
</dbReference>
<dbReference type="Proteomes" id="UP000886066">
    <property type="component" value="Unassembled WGS sequence"/>
</dbReference>
<dbReference type="InterPro" id="IPR000795">
    <property type="entry name" value="T_Tr_GTP-bd_dom"/>
</dbReference>
<dbReference type="InterPro" id="IPR005225">
    <property type="entry name" value="Small_GTP-bd"/>
</dbReference>
<dbReference type="GO" id="GO:0003924">
    <property type="term" value="F:GTPase activity"/>
    <property type="evidence" value="ECO:0007669"/>
    <property type="project" value="InterPro"/>
</dbReference>
<evidence type="ECO:0000256" key="7">
    <source>
        <dbReference type="NCBIfam" id="TIGR00487"/>
    </source>
</evidence>
<dbReference type="Pfam" id="PF22042">
    <property type="entry name" value="EF-G_D2"/>
    <property type="match status" value="1"/>
</dbReference>
<dbReference type="InterPro" id="IPR036925">
    <property type="entry name" value="TIF_IF2_dom3_sf"/>
</dbReference>
<dbReference type="InterPro" id="IPR009000">
    <property type="entry name" value="Transl_B-barrel_sf"/>
</dbReference>
<dbReference type="SUPFAM" id="SSF50447">
    <property type="entry name" value="Translation proteins"/>
    <property type="match status" value="2"/>
</dbReference>
<organism evidence="10">
    <name type="scientific">candidate division WWE3 bacterium</name>
    <dbReference type="NCBI Taxonomy" id="2053526"/>
    <lineage>
        <taxon>Bacteria</taxon>
        <taxon>Katanobacteria</taxon>
    </lineage>
</organism>
<dbReference type="PANTHER" id="PTHR43381:SF4">
    <property type="entry name" value="EUKARYOTIC TRANSLATION INITIATION FACTOR 5B"/>
    <property type="match status" value="1"/>
</dbReference>
<dbReference type="Pfam" id="PF00009">
    <property type="entry name" value="GTP_EFTU"/>
    <property type="match status" value="1"/>
</dbReference>
<evidence type="ECO:0000313" key="10">
    <source>
        <dbReference type="EMBL" id="HDQ88541.1"/>
    </source>
</evidence>
<sequence>MQKKEETKQFIRAPIVTFMGHVDHGKTSLLDAIRHTSVQAKEYGGITQHIGACSIEYNDNPITFVDTPGHSAFTQMRARGGKVADIVVLVVAADQGVQPQTKEAISHARAAKASIIVAINKVDLPGADAEKVKQQLAQENILVEAWGGDIVAVEVSATTRQNLEGLLDAILVTAELLELKANPSDELEAVIIESKKDPKQGVLVNSVLRNGTLSLGDEITASGLSAKVKRIMDEKGNGITEATPTMPVSIMGFNEAPNVGDLILQKGSELAELALDADKVEIVGTNSKNMISIIIKTDTKGTLEAVKESLADMVTSSVGNTYSLKFVHTATGPVTDSDILLAQSVDGVVLGFNVAVANSAKQLSQSLKIPVKTYKTIYDLIDEAQDLLAWTAEKDEEKIKGRAEILKLFKLPSGDIVAGSKVLAGRFMENSPIAVYDKNPADLTLEDVPLFRSRIKKLKIGNNDEKSVSKGKECGIMLKPQIEELSPGMYLEVIG</sequence>
<evidence type="ECO:0000259" key="9">
    <source>
        <dbReference type="PROSITE" id="PS51722"/>
    </source>
</evidence>
<dbReference type="EMBL" id="DSDM01000008">
    <property type="protein sequence ID" value="HDQ88541.1"/>
    <property type="molecule type" value="Genomic_DNA"/>
</dbReference>
<comment type="caution">
    <text evidence="10">The sequence shown here is derived from an EMBL/GenBank/DDBJ whole genome shotgun (WGS) entry which is preliminary data.</text>
</comment>
<proteinExistence type="inferred from homology"/>
<evidence type="ECO:0000256" key="3">
    <source>
        <dbReference type="ARBA" id="ARBA00022540"/>
    </source>
</evidence>
<dbReference type="InterPro" id="IPR015760">
    <property type="entry name" value="TIF_IF2"/>
</dbReference>
<dbReference type="AlphaFoldDB" id="A0A7C1DIR1"/>